<evidence type="ECO:0000313" key="7">
    <source>
        <dbReference type="EMBL" id="THG06513.1"/>
    </source>
</evidence>
<dbReference type="GO" id="GO:0006355">
    <property type="term" value="P:regulation of DNA-templated transcription"/>
    <property type="evidence" value="ECO:0007669"/>
    <property type="project" value="InterPro"/>
</dbReference>
<feature type="domain" description="NAC" evidence="6">
    <location>
        <begin position="134"/>
        <end position="288"/>
    </location>
</feature>
<dbReference type="PANTHER" id="PTHR31719:SF121">
    <property type="entry name" value="NAC TRANSCRIPTION FACTOR-LIKE PROTEIN"/>
    <property type="match status" value="1"/>
</dbReference>
<keyword evidence="8" id="KW-1185">Reference proteome</keyword>
<sequence length="454" mass="51583">MELFLACKEIASCQVFKFPRKFISLLDSQTKPPRTQRSSIQNTTWKHSILRIINGDHNPKFSQANSTSIMVLLSTNFLQYYSEALFILKVVCKAIASSMYIVSSITSVLAVVPSSTRIKHSSMEKKFISDIIQLPPGFRFHPSDEELIVHYLKNKATSSSLPASIIAEVDLYKCNPWELPGKALFGEEEWYFFTPRDRKYPNGVRPNRMAGSGFWKATGTDKPIPSSCSGKTLGVKKALVFYKGRPPRGVKTDWIMNEYRLPEATMLTSRQKGCMRLDDWVLCRVRQKSNISRKCGEDGCGPNNEPFGYSQKGDKPCSNNTNANLEMIRDFLYRDCLVLPLIFASQDLPSLDTVSSIPASFCEDYSATNYSQYSVPPFDNLNNGQKRKLSEGNQYDNSIQPKKKLTGRDNHWSDNIPVLNFCSTDQYEQGNNFNANQWNSIIQYQELNNLTFID</sequence>
<comment type="subcellular location">
    <subcellularLocation>
        <location evidence="1">Nucleus</location>
    </subcellularLocation>
</comment>
<evidence type="ECO:0000313" key="8">
    <source>
        <dbReference type="Proteomes" id="UP000306102"/>
    </source>
</evidence>
<dbReference type="EMBL" id="SDRB02010421">
    <property type="protein sequence ID" value="THG06513.1"/>
    <property type="molecule type" value="Genomic_DNA"/>
</dbReference>
<comment type="caution">
    <text evidence="7">The sequence shown here is derived from an EMBL/GenBank/DDBJ whole genome shotgun (WGS) entry which is preliminary data.</text>
</comment>
<dbReference type="Gene3D" id="2.170.150.80">
    <property type="entry name" value="NAC domain"/>
    <property type="match status" value="1"/>
</dbReference>
<keyword evidence="3" id="KW-0238">DNA-binding</keyword>
<dbReference type="PANTHER" id="PTHR31719">
    <property type="entry name" value="NAC TRANSCRIPTION FACTOR 56"/>
    <property type="match status" value="1"/>
</dbReference>
<keyword evidence="5" id="KW-0539">Nucleus</keyword>
<proteinExistence type="predicted"/>
<protein>
    <recommendedName>
        <fullName evidence="6">NAC domain-containing protein</fullName>
    </recommendedName>
</protein>
<dbReference type="PROSITE" id="PS51005">
    <property type="entry name" value="NAC"/>
    <property type="match status" value="1"/>
</dbReference>
<organism evidence="7 8">
    <name type="scientific">Camellia sinensis var. sinensis</name>
    <name type="common">China tea</name>
    <dbReference type="NCBI Taxonomy" id="542762"/>
    <lineage>
        <taxon>Eukaryota</taxon>
        <taxon>Viridiplantae</taxon>
        <taxon>Streptophyta</taxon>
        <taxon>Embryophyta</taxon>
        <taxon>Tracheophyta</taxon>
        <taxon>Spermatophyta</taxon>
        <taxon>Magnoliopsida</taxon>
        <taxon>eudicotyledons</taxon>
        <taxon>Gunneridae</taxon>
        <taxon>Pentapetalae</taxon>
        <taxon>asterids</taxon>
        <taxon>Ericales</taxon>
        <taxon>Theaceae</taxon>
        <taxon>Camellia</taxon>
    </lineage>
</organism>
<reference evidence="7 8" key="1">
    <citation type="journal article" date="2018" name="Proc. Natl. Acad. Sci. U.S.A.">
        <title>Draft genome sequence of Camellia sinensis var. sinensis provides insights into the evolution of the tea genome and tea quality.</title>
        <authorList>
            <person name="Wei C."/>
            <person name="Yang H."/>
            <person name="Wang S."/>
            <person name="Zhao J."/>
            <person name="Liu C."/>
            <person name="Gao L."/>
            <person name="Xia E."/>
            <person name="Lu Y."/>
            <person name="Tai Y."/>
            <person name="She G."/>
            <person name="Sun J."/>
            <person name="Cao H."/>
            <person name="Tong W."/>
            <person name="Gao Q."/>
            <person name="Li Y."/>
            <person name="Deng W."/>
            <person name="Jiang X."/>
            <person name="Wang W."/>
            <person name="Chen Q."/>
            <person name="Zhang S."/>
            <person name="Li H."/>
            <person name="Wu J."/>
            <person name="Wang P."/>
            <person name="Li P."/>
            <person name="Shi C."/>
            <person name="Zheng F."/>
            <person name="Jian J."/>
            <person name="Huang B."/>
            <person name="Shan D."/>
            <person name="Shi M."/>
            <person name="Fang C."/>
            <person name="Yue Y."/>
            <person name="Li F."/>
            <person name="Li D."/>
            <person name="Wei S."/>
            <person name="Han B."/>
            <person name="Jiang C."/>
            <person name="Yin Y."/>
            <person name="Xia T."/>
            <person name="Zhang Z."/>
            <person name="Bennetzen J.L."/>
            <person name="Zhao S."/>
            <person name="Wan X."/>
        </authorList>
    </citation>
    <scope>NUCLEOTIDE SEQUENCE [LARGE SCALE GENOMIC DNA]</scope>
    <source>
        <strain evidence="8">cv. Shuchazao</strain>
        <tissue evidence="7">Leaf</tissue>
    </source>
</reference>
<dbReference type="AlphaFoldDB" id="A0A4S4DTD4"/>
<evidence type="ECO:0000256" key="3">
    <source>
        <dbReference type="ARBA" id="ARBA00023125"/>
    </source>
</evidence>
<evidence type="ECO:0000256" key="1">
    <source>
        <dbReference type="ARBA" id="ARBA00004123"/>
    </source>
</evidence>
<dbReference type="SUPFAM" id="SSF101941">
    <property type="entry name" value="NAC domain"/>
    <property type="match status" value="1"/>
</dbReference>
<keyword evidence="4" id="KW-0804">Transcription</keyword>
<gene>
    <name evidence="7" type="ORF">TEA_017677</name>
</gene>
<evidence type="ECO:0000259" key="6">
    <source>
        <dbReference type="PROSITE" id="PS51005"/>
    </source>
</evidence>
<dbReference type="InterPro" id="IPR036093">
    <property type="entry name" value="NAC_dom_sf"/>
</dbReference>
<dbReference type="Pfam" id="PF02365">
    <property type="entry name" value="NAM"/>
    <property type="match status" value="1"/>
</dbReference>
<evidence type="ECO:0000256" key="2">
    <source>
        <dbReference type="ARBA" id="ARBA00023015"/>
    </source>
</evidence>
<dbReference type="Proteomes" id="UP000306102">
    <property type="component" value="Unassembled WGS sequence"/>
</dbReference>
<accession>A0A4S4DTD4</accession>
<evidence type="ECO:0000256" key="4">
    <source>
        <dbReference type="ARBA" id="ARBA00023163"/>
    </source>
</evidence>
<keyword evidence="2" id="KW-0805">Transcription regulation</keyword>
<dbReference type="FunFam" id="2.170.150.80:FF:000008">
    <property type="entry name" value="NAC domain-containing protein 72-like"/>
    <property type="match status" value="1"/>
</dbReference>
<name>A0A4S4DTD4_CAMSN</name>
<evidence type="ECO:0000256" key="5">
    <source>
        <dbReference type="ARBA" id="ARBA00023242"/>
    </source>
</evidence>
<dbReference type="InterPro" id="IPR003441">
    <property type="entry name" value="NAC-dom"/>
</dbReference>
<dbReference type="GO" id="GO:0005634">
    <property type="term" value="C:nucleus"/>
    <property type="evidence" value="ECO:0007669"/>
    <property type="project" value="UniProtKB-SubCell"/>
</dbReference>
<dbReference type="GO" id="GO:0003677">
    <property type="term" value="F:DNA binding"/>
    <property type="evidence" value="ECO:0007669"/>
    <property type="project" value="UniProtKB-KW"/>
</dbReference>